<protein>
    <submittedName>
        <fullName evidence="5">GntR family transcriptional regulator</fullName>
    </submittedName>
</protein>
<dbReference type="InterPro" id="IPR028978">
    <property type="entry name" value="Chorismate_lyase_/UTRA_dom_sf"/>
</dbReference>
<dbReference type="PROSITE" id="PS50949">
    <property type="entry name" value="HTH_GNTR"/>
    <property type="match status" value="1"/>
</dbReference>
<evidence type="ECO:0000256" key="2">
    <source>
        <dbReference type="ARBA" id="ARBA00023125"/>
    </source>
</evidence>
<dbReference type="SUPFAM" id="SSF64288">
    <property type="entry name" value="Chorismate lyase-like"/>
    <property type="match status" value="1"/>
</dbReference>
<dbReference type="Gene3D" id="1.10.10.10">
    <property type="entry name" value="Winged helix-like DNA-binding domain superfamily/Winged helix DNA-binding domain"/>
    <property type="match status" value="1"/>
</dbReference>
<evidence type="ECO:0000256" key="3">
    <source>
        <dbReference type="ARBA" id="ARBA00023163"/>
    </source>
</evidence>
<dbReference type="AlphaFoldDB" id="A0A918C9V2"/>
<dbReference type="SMART" id="SM00866">
    <property type="entry name" value="UTRA"/>
    <property type="match status" value="1"/>
</dbReference>
<feature type="domain" description="HTH gntR-type" evidence="4">
    <location>
        <begin position="11"/>
        <end position="79"/>
    </location>
</feature>
<dbReference type="EMBL" id="BMRJ01000001">
    <property type="protein sequence ID" value="GGR12154.1"/>
    <property type="molecule type" value="Genomic_DNA"/>
</dbReference>
<dbReference type="InterPro" id="IPR000524">
    <property type="entry name" value="Tscrpt_reg_HTH_GntR"/>
</dbReference>
<evidence type="ECO:0000256" key="1">
    <source>
        <dbReference type="ARBA" id="ARBA00023015"/>
    </source>
</evidence>
<dbReference type="InterPro" id="IPR036388">
    <property type="entry name" value="WH-like_DNA-bd_sf"/>
</dbReference>
<keyword evidence="1" id="KW-0805">Transcription regulation</keyword>
<keyword evidence="3" id="KW-0804">Transcription</keyword>
<keyword evidence="2" id="KW-0238">DNA-binding</keyword>
<dbReference type="Gene3D" id="3.40.1410.10">
    <property type="entry name" value="Chorismate lyase-like"/>
    <property type="match status" value="1"/>
</dbReference>
<dbReference type="InterPro" id="IPR050679">
    <property type="entry name" value="Bact_HTH_transcr_reg"/>
</dbReference>
<dbReference type="CDD" id="cd07377">
    <property type="entry name" value="WHTH_GntR"/>
    <property type="match status" value="1"/>
</dbReference>
<dbReference type="GO" id="GO:0003677">
    <property type="term" value="F:DNA binding"/>
    <property type="evidence" value="ECO:0007669"/>
    <property type="project" value="UniProtKB-KW"/>
</dbReference>
<dbReference type="GO" id="GO:0045892">
    <property type="term" value="P:negative regulation of DNA-templated transcription"/>
    <property type="evidence" value="ECO:0007669"/>
    <property type="project" value="TreeGrafter"/>
</dbReference>
<dbReference type="SMART" id="SM00345">
    <property type="entry name" value="HTH_GNTR"/>
    <property type="match status" value="1"/>
</dbReference>
<proteinExistence type="predicted"/>
<evidence type="ECO:0000313" key="5">
    <source>
        <dbReference type="EMBL" id="GGR12154.1"/>
    </source>
</evidence>
<dbReference type="Pfam" id="PF07702">
    <property type="entry name" value="UTRA"/>
    <property type="match status" value="1"/>
</dbReference>
<sequence>MVISAPSGRRSPVSLRVRAELRTRIERGVWSAGMALPSEAALCREFGTSRGPVRRALAALRAEGFIVGGRGKPPVVGKVVPAQSLATFRSFTDWARAEGKTPGTRTLSLERRHAASAVAGLLELDEGAVVVELIRVRLLDEVPIMIERASFVPDVGRVLIGLDLDHASVSAELARHGFGLVQARHTIDAVAANPLDGEALGVPSGAALLRERRLSRDVHGRAVEYAEARYRSEFATFRIDNAAAGFTGDEAGTTAASPIEVRSLD</sequence>
<dbReference type="PANTHER" id="PTHR44846">
    <property type="entry name" value="MANNOSYL-D-GLYCERATE TRANSPORT/METABOLISM SYSTEM REPRESSOR MNGR-RELATED"/>
    <property type="match status" value="1"/>
</dbReference>
<dbReference type="RefSeq" id="WP_189083336.1">
    <property type="nucleotide sequence ID" value="NZ_BMRJ01000001.1"/>
</dbReference>
<dbReference type="GO" id="GO:0003700">
    <property type="term" value="F:DNA-binding transcription factor activity"/>
    <property type="evidence" value="ECO:0007669"/>
    <property type="project" value="InterPro"/>
</dbReference>
<dbReference type="PRINTS" id="PR00035">
    <property type="entry name" value="HTHGNTR"/>
</dbReference>
<dbReference type="SUPFAM" id="SSF46785">
    <property type="entry name" value="Winged helix' DNA-binding domain"/>
    <property type="match status" value="1"/>
</dbReference>
<dbReference type="Pfam" id="PF00392">
    <property type="entry name" value="GntR"/>
    <property type="match status" value="1"/>
</dbReference>
<dbReference type="PANTHER" id="PTHR44846:SF1">
    <property type="entry name" value="MANNOSYL-D-GLYCERATE TRANSPORT_METABOLISM SYSTEM REPRESSOR MNGR-RELATED"/>
    <property type="match status" value="1"/>
</dbReference>
<dbReference type="Proteomes" id="UP000610303">
    <property type="component" value="Unassembled WGS sequence"/>
</dbReference>
<keyword evidence="6" id="KW-1185">Reference proteome</keyword>
<evidence type="ECO:0000313" key="6">
    <source>
        <dbReference type="Proteomes" id="UP000610303"/>
    </source>
</evidence>
<accession>A0A918C9V2</accession>
<reference evidence="5" key="2">
    <citation type="submission" date="2020-09" db="EMBL/GenBank/DDBJ databases">
        <authorList>
            <person name="Sun Q."/>
            <person name="Ohkuma M."/>
        </authorList>
    </citation>
    <scope>NUCLEOTIDE SEQUENCE</scope>
    <source>
        <strain evidence="5">JCM 3346</strain>
    </source>
</reference>
<organism evidence="5 6">
    <name type="scientific">Agromyces mediolanus</name>
    <name type="common">Corynebacterium mediolanum</name>
    <dbReference type="NCBI Taxonomy" id="41986"/>
    <lineage>
        <taxon>Bacteria</taxon>
        <taxon>Bacillati</taxon>
        <taxon>Actinomycetota</taxon>
        <taxon>Actinomycetes</taxon>
        <taxon>Micrococcales</taxon>
        <taxon>Microbacteriaceae</taxon>
        <taxon>Agromyces</taxon>
    </lineage>
</organism>
<reference evidence="5" key="1">
    <citation type="journal article" date="2014" name="Int. J. Syst. Evol. Microbiol.">
        <title>Complete genome sequence of Corynebacterium casei LMG S-19264T (=DSM 44701T), isolated from a smear-ripened cheese.</title>
        <authorList>
            <consortium name="US DOE Joint Genome Institute (JGI-PGF)"/>
            <person name="Walter F."/>
            <person name="Albersmeier A."/>
            <person name="Kalinowski J."/>
            <person name="Ruckert C."/>
        </authorList>
    </citation>
    <scope>NUCLEOTIDE SEQUENCE</scope>
    <source>
        <strain evidence="5">JCM 3346</strain>
    </source>
</reference>
<evidence type="ECO:0000259" key="4">
    <source>
        <dbReference type="PROSITE" id="PS50949"/>
    </source>
</evidence>
<dbReference type="InterPro" id="IPR011663">
    <property type="entry name" value="UTRA"/>
</dbReference>
<name>A0A918C9V2_AGRME</name>
<dbReference type="InterPro" id="IPR036390">
    <property type="entry name" value="WH_DNA-bd_sf"/>
</dbReference>
<comment type="caution">
    <text evidence="5">The sequence shown here is derived from an EMBL/GenBank/DDBJ whole genome shotgun (WGS) entry which is preliminary data.</text>
</comment>
<gene>
    <name evidence="5" type="ORF">GCM10010196_00690</name>
</gene>